<dbReference type="SMART" id="SM00448">
    <property type="entry name" value="REC"/>
    <property type="match status" value="1"/>
</dbReference>
<organism evidence="8 10">
    <name type="scientific">Methylobacterium oxalidis</name>
    <dbReference type="NCBI Taxonomy" id="944322"/>
    <lineage>
        <taxon>Bacteria</taxon>
        <taxon>Pseudomonadati</taxon>
        <taxon>Pseudomonadota</taxon>
        <taxon>Alphaproteobacteria</taxon>
        <taxon>Hyphomicrobiales</taxon>
        <taxon>Methylobacteriaceae</taxon>
        <taxon>Methylobacterium</taxon>
    </lineage>
</organism>
<dbReference type="PROSITE" id="PS50110">
    <property type="entry name" value="RESPONSE_REGULATORY"/>
    <property type="match status" value="1"/>
</dbReference>
<feature type="modified residue" description="4-aspartylphosphate" evidence="6">
    <location>
        <position position="58"/>
    </location>
</feature>
<evidence type="ECO:0000256" key="6">
    <source>
        <dbReference type="PROSITE-ProRule" id="PRU00169"/>
    </source>
</evidence>
<dbReference type="InterPro" id="IPR039420">
    <property type="entry name" value="WalR-like"/>
</dbReference>
<gene>
    <name evidence="9" type="ORF">GCM10007888_31820</name>
    <name evidence="8" type="ORF">MOX02_25600</name>
</gene>
<dbReference type="PANTHER" id="PTHR48111:SF1">
    <property type="entry name" value="TWO-COMPONENT RESPONSE REGULATOR ORR33"/>
    <property type="match status" value="1"/>
</dbReference>
<evidence type="ECO:0000313" key="8">
    <source>
        <dbReference type="EMBL" id="GEP04522.1"/>
    </source>
</evidence>
<dbReference type="InterPro" id="IPR001789">
    <property type="entry name" value="Sig_transdc_resp-reg_receiver"/>
</dbReference>
<dbReference type="GO" id="GO:0000156">
    <property type="term" value="F:phosphorelay response regulator activity"/>
    <property type="evidence" value="ECO:0007669"/>
    <property type="project" value="TreeGrafter"/>
</dbReference>
<dbReference type="InterPro" id="IPR011006">
    <property type="entry name" value="CheY-like_superfamily"/>
</dbReference>
<evidence type="ECO:0000256" key="5">
    <source>
        <dbReference type="ARBA" id="ARBA00023163"/>
    </source>
</evidence>
<sequence length="168" mass="17808">MMNPRPLRIFVVEDEALLLMHLEALIEAAGHGVAGTAMSGGEALRLVPTLEADLALVDLRLCDGETGLSVCRSLTRTRRIPVIFVTANERRVPLGDEAERPPGTVGDNDPGDDYAGALGVIAKPYTLHGLQTALAFLEEALLDPPPSLAPPPGLRITPAYAVRWALAG</sequence>
<dbReference type="Proteomes" id="UP001156856">
    <property type="component" value="Unassembled WGS sequence"/>
</dbReference>
<dbReference type="GO" id="GO:0005829">
    <property type="term" value="C:cytosol"/>
    <property type="evidence" value="ECO:0007669"/>
    <property type="project" value="TreeGrafter"/>
</dbReference>
<accession>A0A512J3I9</accession>
<keyword evidence="11" id="KW-1185">Reference proteome</keyword>
<evidence type="ECO:0000259" key="7">
    <source>
        <dbReference type="PROSITE" id="PS50110"/>
    </source>
</evidence>
<dbReference type="OrthoDB" id="7060229at2"/>
<dbReference type="GO" id="GO:0032993">
    <property type="term" value="C:protein-DNA complex"/>
    <property type="evidence" value="ECO:0007669"/>
    <property type="project" value="TreeGrafter"/>
</dbReference>
<dbReference type="GO" id="GO:0006355">
    <property type="term" value="P:regulation of DNA-templated transcription"/>
    <property type="evidence" value="ECO:0007669"/>
    <property type="project" value="TreeGrafter"/>
</dbReference>
<dbReference type="SUPFAM" id="SSF52172">
    <property type="entry name" value="CheY-like"/>
    <property type="match status" value="1"/>
</dbReference>
<evidence type="ECO:0000256" key="2">
    <source>
        <dbReference type="ARBA" id="ARBA00023012"/>
    </source>
</evidence>
<name>A0A512J3I9_9HYPH</name>
<dbReference type="Gene3D" id="3.40.50.2300">
    <property type="match status" value="1"/>
</dbReference>
<keyword evidence="5" id="KW-0804">Transcription</keyword>
<reference evidence="9" key="1">
    <citation type="journal article" date="2014" name="Int. J. Syst. Evol. Microbiol.">
        <title>Complete genome of a new Firmicutes species belonging to the dominant human colonic microbiota ('Ruminococcus bicirculans') reveals two chromosomes and a selective capacity to utilize plant glucans.</title>
        <authorList>
            <consortium name="NISC Comparative Sequencing Program"/>
            <person name="Wegmann U."/>
            <person name="Louis P."/>
            <person name="Goesmann A."/>
            <person name="Henrissat B."/>
            <person name="Duncan S.H."/>
            <person name="Flint H.J."/>
        </authorList>
    </citation>
    <scope>NUCLEOTIDE SEQUENCE</scope>
    <source>
        <strain evidence="9">NBRC 107715</strain>
    </source>
</reference>
<dbReference type="GO" id="GO:0000976">
    <property type="term" value="F:transcription cis-regulatory region binding"/>
    <property type="evidence" value="ECO:0007669"/>
    <property type="project" value="TreeGrafter"/>
</dbReference>
<comment type="caution">
    <text evidence="8">The sequence shown here is derived from an EMBL/GenBank/DDBJ whole genome shotgun (WGS) entry which is preliminary data.</text>
</comment>
<dbReference type="RefSeq" id="WP_147026147.1">
    <property type="nucleotide sequence ID" value="NZ_BJZU01000048.1"/>
</dbReference>
<feature type="domain" description="Response regulatory" evidence="7">
    <location>
        <begin position="8"/>
        <end position="138"/>
    </location>
</feature>
<dbReference type="EMBL" id="BSPK01000053">
    <property type="protein sequence ID" value="GLS64801.1"/>
    <property type="molecule type" value="Genomic_DNA"/>
</dbReference>
<evidence type="ECO:0000313" key="11">
    <source>
        <dbReference type="Proteomes" id="UP001156856"/>
    </source>
</evidence>
<dbReference type="Proteomes" id="UP000321960">
    <property type="component" value="Unassembled WGS sequence"/>
</dbReference>
<proteinExistence type="predicted"/>
<dbReference type="Pfam" id="PF00072">
    <property type="entry name" value="Response_reg"/>
    <property type="match status" value="1"/>
</dbReference>
<evidence type="ECO:0000256" key="3">
    <source>
        <dbReference type="ARBA" id="ARBA00023015"/>
    </source>
</evidence>
<evidence type="ECO:0000256" key="1">
    <source>
        <dbReference type="ARBA" id="ARBA00022553"/>
    </source>
</evidence>
<evidence type="ECO:0000313" key="10">
    <source>
        <dbReference type="Proteomes" id="UP000321960"/>
    </source>
</evidence>
<keyword evidence="1 6" id="KW-0597">Phosphoprotein</keyword>
<reference evidence="11" key="2">
    <citation type="journal article" date="2019" name="Int. J. Syst. Evol. Microbiol.">
        <title>The Global Catalogue of Microorganisms (GCM) 10K type strain sequencing project: providing services to taxonomists for standard genome sequencing and annotation.</title>
        <authorList>
            <consortium name="The Broad Institute Genomics Platform"/>
            <consortium name="The Broad Institute Genome Sequencing Center for Infectious Disease"/>
            <person name="Wu L."/>
            <person name="Ma J."/>
        </authorList>
    </citation>
    <scope>NUCLEOTIDE SEQUENCE [LARGE SCALE GENOMIC DNA]</scope>
    <source>
        <strain evidence="11">NBRC 107715</strain>
    </source>
</reference>
<keyword evidence="3" id="KW-0805">Transcription regulation</keyword>
<keyword evidence="2" id="KW-0902">Two-component regulatory system</keyword>
<protein>
    <submittedName>
        <fullName evidence="8">Response regulator</fullName>
    </submittedName>
</protein>
<keyword evidence="4" id="KW-0238">DNA-binding</keyword>
<dbReference type="PANTHER" id="PTHR48111">
    <property type="entry name" value="REGULATOR OF RPOS"/>
    <property type="match status" value="1"/>
</dbReference>
<dbReference type="AlphaFoldDB" id="A0A512J3I9"/>
<evidence type="ECO:0000313" key="9">
    <source>
        <dbReference type="EMBL" id="GLS64801.1"/>
    </source>
</evidence>
<evidence type="ECO:0000256" key="4">
    <source>
        <dbReference type="ARBA" id="ARBA00023125"/>
    </source>
</evidence>
<reference evidence="9" key="4">
    <citation type="submission" date="2023-01" db="EMBL/GenBank/DDBJ databases">
        <title>Draft genome sequence of Methylobacterium oxalidis strain NBRC 107715.</title>
        <authorList>
            <person name="Sun Q."/>
            <person name="Mori K."/>
        </authorList>
    </citation>
    <scope>NUCLEOTIDE SEQUENCE</scope>
    <source>
        <strain evidence="9">NBRC 107715</strain>
    </source>
</reference>
<reference evidence="8 10" key="3">
    <citation type="submission" date="2019-07" db="EMBL/GenBank/DDBJ databases">
        <title>Whole genome shotgun sequence of Methylobacterium oxalidis NBRC 107715.</title>
        <authorList>
            <person name="Hosoyama A."/>
            <person name="Uohara A."/>
            <person name="Ohji S."/>
            <person name="Ichikawa N."/>
        </authorList>
    </citation>
    <scope>NUCLEOTIDE SEQUENCE [LARGE SCALE GENOMIC DNA]</scope>
    <source>
        <strain evidence="8 10">NBRC 107715</strain>
    </source>
</reference>
<dbReference type="EMBL" id="BJZU01000048">
    <property type="protein sequence ID" value="GEP04522.1"/>
    <property type="molecule type" value="Genomic_DNA"/>
</dbReference>